<organism evidence="2 3">
    <name type="scientific">Sistotremastrum suecicum HHB10207 ss-3</name>
    <dbReference type="NCBI Taxonomy" id="1314776"/>
    <lineage>
        <taxon>Eukaryota</taxon>
        <taxon>Fungi</taxon>
        <taxon>Dikarya</taxon>
        <taxon>Basidiomycota</taxon>
        <taxon>Agaricomycotina</taxon>
        <taxon>Agaricomycetes</taxon>
        <taxon>Sistotremastrales</taxon>
        <taxon>Sistotremastraceae</taxon>
        <taxon>Sistotremastrum</taxon>
    </lineage>
</organism>
<keyword evidence="1" id="KW-0472">Membrane</keyword>
<dbReference type="EMBL" id="KV428386">
    <property type="protein sequence ID" value="KZT32103.1"/>
    <property type="molecule type" value="Genomic_DNA"/>
</dbReference>
<reference evidence="2 3" key="1">
    <citation type="journal article" date="2016" name="Mol. Biol. Evol.">
        <title>Comparative Genomics of Early-Diverging Mushroom-Forming Fungi Provides Insights into the Origins of Lignocellulose Decay Capabilities.</title>
        <authorList>
            <person name="Nagy L.G."/>
            <person name="Riley R."/>
            <person name="Tritt A."/>
            <person name="Adam C."/>
            <person name="Daum C."/>
            <person name="Floudas D."/>
            <person name="Sun H."/>
            <person name="Yadav J.S."/>
            <person name="Pangilinan J."/>
            <person name="Larsson K.H."/>
            <person name="Matsuura K."/>
            <person name="Barry K."/>
            <person name="Labutti K."/>
            <person name="Kuo R."/>
            <person name="Ohm R.A."/>
            <person name="Bhattacharya S.S."/>
            <person name="Shirouzu T."/>
            <person name="Yoshinaga Y."/>
            <person name="Martin F.M."/>
            <person name="Grigoriev I.V."/>
            <person name="Hibbett D.S."/>
        </authorList>
    </citation>
    <scope>NUCLEOTIDE SEQUENCE [LARGE SCALE GENOMIC DNA]</scope>
    <source>
        <strain evidence="2 3">HHB10207 ss-3</strain>
    </source>
</reference>
<dbReference type="STRING" id="1314776.A0A165XE59"/>
<dbReference type="OrthoDB" id="3246760at2759"/>
<keyword evidence="1" id="KW-1133">Transmembrane helix</keyword>
<evidence type="ECO:0000313" key="2">
    <source>
        <dbReference type="EMBL" id="KZT32103.1"/>
    </source>
</evidence>
<name>A0A165XE59_9AGAM</name>
<evidence type="ECO:0000256" key="1">
    <source>
        <dbReference type="SAM" id="Phobius"/>
    </source>
</evidence>
<sequence>MGKSSRRRRLLLSFQHYVILRDLISPPEDYEVYSQLLLSDLVLCFRILNTRYLSARTRIPKSGNLHLAWHYAQSPQDLDRFVQMLRVTPDTFQHLLNLINDHPIFVSHSNNSQTPVETQLAVLLYRAGRYGNGSSVPDVAPIRKPTTGEREVEKCWVEAETGCPSMRDGWLTGDGTLVVLYQKPGKDGEAYFSRKMNYALNVLVSFLLLLISCEVDVFAGH</sequence>
<protein>
    <submittedName>
        <fullName evidence="2">Uncharacterized protein</fullName>
    </submittedName>
</protein>
<evidence type="ECO:0000313" key="3">
    <source>
        <dbReference type="Proteomes" id="UP000076798"/>
    </source>
</evidence>
<accession>A0A165XE59</accession>
<dbReference type="AlphaFoldDB" id="A0A165XE59"/>
<feature type="transmembrane region" description="Helical" evidence="1">
    <location>
        <begin position="198"/>
        <end position="219"/>
    </location>
</feature>
<proteinExistence type="predicted"/>
<keyword evidence="3" id="KW-1185">Reference proteome</keyword>
<dbReference type="Proteomes" id="UP000076798">
    <property type="component" value="Unassembled WGS sequence"/>
</dbReference>
<gene>
    <name evidence="2" type="ORF">SISSUDRAFT_994395</name>
</gene>
<keyword evidence="1" id="KW-0812">Transmembrane</keyword>